<name>A0A8J3R389_9ACTN</name>
<evidence type="ECO:0000256" key="2">
    <source>
        <dbReference type="SAM" id="MobiDB-lite"/>
    </source>
</evidence>
<evidence type="ECO:0000313" key="5">
    <source>
        <dbReference type="Proteomes" id="UP000610966"/>
    </source>
</evidence>
<keyword evidence="1" id="KW-0723">Serine/threonine-protein kinase</keyword>
<dbReference type="InterPro" id="IPR036890">
    <property type="entry name" value="HATPase_C_sf"/>
</dbReference>
<dbReference type="AlphaFoldDB" id="A0A8J3R389"/>
<keyword evidence="5" id="KW-1185">Reference proteome</keyword>
<dbReference type="Pfam" id="PF13581">
    <property type="entry name" value="HATPase_c_2"/>
    <property type="match status" value="1"/>
</dbReference>
<accession>A0A8J3R389</accession>
<reference evidence="4" key="1">
    <citation type="submission" date="2021-01" db="EMBL/GenBank/DDBJ databases">
        <title>Whole genome shotgun sequence of Sphaerimonospora thailandensis NBRC 107569.</title>
        <authorList>
            <person name="Komaki H."/>
            <person name="Tamura T."/>
        </authorList>
    </citation>
    <scope>NUCLEOTIDE SEQUENCE</scope>
    <source>
        <strain evidence="4">NBRC 107569</strain>
    </source>
</reference>
<dbReference type="InterPro" id="IPR003594">
    <property type="entry name" value="HATPase_dom"/>
</dbReference>
<organism evidence="4 5">
    <name type="scientific">Sphaerimonospora thailandensis</name>
    <dbReference type="NCBI Taxonomy" id="795644"/>
    <lineage>
        <taxon>Bacteria</taxon>
        <taxon>Bacillati</taxon>
        <taxon>Actinomycetota</taxon>
        <taxon>Actinomycetes</taxon>
        <taxon>Streptosporangiales</taxon>
        <taxon>Streptosporangiaceae</taxon>
        <taxon>Sphaerimonospora</taxon>
    </lineage>
</organism>
<evidence type="ECO:0000313" key="4">
    <source>
        <dbReference type="EMBL" id="GIH68351.1"/>
    </source>
</evidence>
<feature type="domain" description="Histidine kinase/HSP90-like ATPase" evidence="3">
    <location>
        <begin position="21"/>
        <end position="135"/>
    </location>
</feature>
<protein>
    <recommendedName>
        <fullName evidence="3">Histidine kinase/HSP90-like ATPase domain-containing protein</fullName>
    </recommendedName>
</protein>
<feature type="region of interest" description="Disordered" evidence="2">
    <location>
        <begin position="84"/>
        <end position="107"/>
    </location>
</feature>
<evidence type="ECO:0000259" key="3">
    <source>
        <dbReference type="Pfam" id="PF13581"/>
    </source>
</evidence>
<gene>
    <name evidence="4" type="ORF">Mth01_06040</name>
</gene>
<dbReference type="GO" id="GO:0004674">
    <property type="term" value="F:protein serine/threonine kinase activity"/>
    <property type="evidence" value="ECO:0007669"/>
    <property type="project" value="UniProtKB-KW"/>
</dbReference>
<dbReference type="InterPro" id="IPR050267">
    <property type="entry name" value="Anti-sigma-factor_SerPK"/>
</dbReference>
<dbReference type="CDD" id="cd16936">
    <property type="entry name" value="HATPase_RsbW-like"/>
    <property type="match status" value="1"/>
</dbReference>
<evidence type="ECO:0000256" key="1">
    <source>
        <dbReference type="ARBA" id="ARBA00022527"/>
    </source>
</evidence>
<keyword evidence="1" id="KW-0418">Kinase</keyword>
<dbReference type="PANTHER" id="PTHR35526">
    <property type="entry name" value="ANTI-SIGMA-F FACTOR RSBW-RELATED"/>
    <property type="match status" value="1"/>
</dbReference>
<sequence>MRDDGAPAHVTGSARERGFSLADLPDVREFAAGEARRGGMPDGAVGEFLLAVNEVATNAVTHGSTKARLSVWRDGEDLVVGVHDEGRNWRPEGAPGETPPPENATSGMGLWVARRLSRDIAVETGSGGTTVTMRFPVRAG</sequence>
<dbReference type="PANTHER" id="PTHR35526:SF3">
    <property type="entry name" value="ANTI-SIGMA-F FACTOR RSBW"/>
    <property type="match status" value="1"/>
</dbReference>
<dbReference type="RefSeq" id="WP_204010700.1">
    <property type="nucleotide sequence ID" value="NZ_BOOG01000007.1"/>
</dbReference>
<keyword evidence="1" id="KW-0808">Transferase</keyword>
<proteinExistence type="predicted"/>
<dbReference type="Proteomes" id="UP000610966">
    <property type="component" value="Unassembled WGS sequence"/>
</dbReference>
<dbReference type="SUPFAM" id="SSF55874">
    <property type="entry name" value="ATPase domain of HSP90 chaperone/DNA topoisomerase II/histidine kinase"/>
    <property type="match status" value="1"/>
</dbReference>
<dbReference type="Gene3D" id="3.30.565.10">
    <property type="entry name" value="Histidine kinase-like ATPase, C-terminal domain"/>
    <property type="match status" value="1"/>
</dbReference>
<comment type="caution">
    <text evidence="4">The sequence shown here is derived from an EMBL/GenBank/DDBJ whole genome shotgun (WGS) entry which is preliminary data.</text>
</comment>
<dbReference type="EMBL" id="BOOG01000007">
    <property type="protein sequence ID" value="GIH68351.1"/>
    <property type="molecule type" value="Genomic_DNA"/>
</dbReference>